<evidence type="ECO:0000256" key="2">
    <source>
        <dbReference type="ARBA" id="ARBA00022630"/>
    </source>
</evidence>
<reference evidence="6 7" key="1">
    <citation type="submission" date="2021-06" db="EMBL/GenBank/DDBJ databases">
        <title>Gemonas diversity in paddy soil.</title>
        <authorList>
            <person name="Liu G."/>
        </authorList>
    </citation>
    <scope>NUCLEOTIDE SEQUENCE [LARGE SCALE GENOMIC DNA]</scope>
    <source>
        <strain evidence="6 7">RG2</strain>
    </source>
</reference>
<name>A0ABX8LJI7_9BACT</name>
<dbReference type="PANTHER" id="PTHR43104:SF2">
    <property type="entry name" value="L-2-HYDROXYGLUTARATE DEHYDROGENASE, MITOCHONDRIAL"/>
    <property type="match status" value="1"/>
</dbReference>
<evidence type="ECO:0000256" key="1">
    <source>
        <dbReference type="ARBA" id="ARBA00001974"/>
    </source>
</evidence>
<organism evidence="6 7">
    <name type="scientific">Geomonas subterranea</name>
    <dbReference type="NCBI Taxonomy" id="2847989"/>
    <lineage>
        <taxon>Bacteria</taxon>
        <taxon>Pseudomonadati</taxon>
        <taxon>Thermodesulfobacteriota</taxon>
        <taxon>Desulfuromonadia</taxon>
        <taxon>Geobacterales</taxon>
        <taxon>Geobacteraceae</taxon>
        <taxon>Geomonas</taxon>
    </lineage>
</organism>
<dbReference type="RefSeq" id="WP_217288653.1">
    <property type="nucleotide sequence ID" value="NZ_CP077683.1"/>
</dbReference>
<evidence type="ECO:0000313" key="6">
    <source>
        <dbReference type="EMBL" id="QXE92092.1"/>
    </source>
</evidence>
<dbReference type="NCBIfam" id="NF008726">
    <property type="entry name" value="PRK11728.1"/>
    <property type="match status" value="1"/>
</dbReference>
<evidence type="ECO:0000313" key="7">
    <source>
        <dbReference type="Proteomes" id="UP000683559"/>
    </source>
</evidence>
<evidence type="ECO:0000256" key="3">
    <source>
        <dbReference type="ARBA" id="ARBA00022827"/>
    </source>
</evidence>
<feature type="domain" description="FAD dependent oxidoreductase" evidence="5">
    <location>
        <begin position="9"/>
        <end position="354"/>
    </location>
</feature>
<dbReference type="InterPro" id="IPR006076">
    <property type="entry name" value="FAD-dep_OxRdtase"/>
</dbReference>
<proteinExistence type="predicted"/>
<dbReference type="PANTHER" id="PTHR43104">
    <property type="entry name" value="L-2-HYDROXYGLUTARATE DEHYDROGENASE, MITOCHONDRIAL"/>
    <property type="match status" value="1"/>
</dbReference>
<dbReference type="Proteomes" id="UP000683559">
    <property type="component" value="Chromosome"/>
</dbReference>
<keyword evidence="3" id="KW-0274">FAD</keyword>
<sequence length="402" mass="43688">MSIDTKAEILIVGAGIIGLTIARELVRTGHGDIVIIEKEAELGVHASGRNSGVLHAGIYYSPDSLKAKSCLNGNFLMRAYCKEKGLPLLENGKVIVTRTQAELPVLDELFRRATANGAKVDMIDQHQLASIEPNARTVERALFSHYTAVVDPKAVLKSLKKDLEESGRVTFVMGCRMTGLKGSGVALTTKGEIRFNRFVNAAGAYCNKVAGFFGVGENYRLIPFKGVYRLLKKDAPYTVNSSIYPVPDIRNPFLGVHFTRSVHGDVYLGPTAIPAFGRENYGIVKGIDSEAFSIAFQDLVLFLTNKSFRNVALTEPAKYIPSVFFKDAARLVKELKPGDVVAASKVGIRPQLVDWDTKQLVMDFLVVADGATLHVLNPISPAFTSSMDLAQGIVAKHFNAGS</sequence>
<comment type="cofactor">
    <cofactor evidence="1">
        <name>FAD</name>
        <dbReference type="ChEBI" id="CHEBI:57692"/>
    </cofactor>
</comment>
<keyword evidence="2" id="KW-0285">Flavoprotein</keyword>
<keyword evidence="7" id="KW-1185">Reference proteome</keyword>
<keyword evidence="4 6" id="KW-0560">Oxidoreductase</keyword>
<evidence type="ECO:0000256" key="4">
    <source>
        <dbReference type="ARBA" id="ARBA00023002"/>
    </source>
</evidence>
<protein>
    <submittedName>
        <fullName evidence="6">L-2-hydroxyglutarate oxidase</fullName>
        <ecNumber evidence="6">1.1.3.-</ecNumber>
    </submittedName>
</protein>
<dbReference type="GO" id="GO:0016491">
    <property type="term" value="F:oxidoreductase activity"/>
    <property type="evidence" value="ECO:0007669"/>
    <property type="project" value="UniProtKB-KW"/>
</dbReference>
<accession>A0ABX8LJI7</accession>
<dbReference type="EMBL" id="CP077683">
    <property type="protein sequence ID" value="QXE92092.1"/>
    <property type="molecule type" value="Genomic_DNA"/>
</dbReference>
<gene>
    <name evidence="6" type="primary">lhgO</name>
    <name evidence="6" type="ORF">KP001_06060</name>
</gene>
<evidence type="ECO:0000259" key="5">
    <source>
        <dbReference type="Pfam" id="PF01266"/>
    </source>
</evidence>
<dbReference type="EC" id="1.1.3.-" evidence="6"/>
<dbReference type="Pfam" id="PF01266">
    <property type="entry name" value="DAO"/>
    <property type="match status" value="1"/>
</dbReference>